<dbReference type="PANTHER" id="PTHR43544">
    <property type="entry name" value="SHORT-CHAIN DEHYDROGENASE/REDUCTASE"/>
    <property type="match status" value="1"/>
</dbReference>
<reference evidence="1" key="1">
    <citation type="submission" date="2025-08" db="UniProtKB">
        <authorList>
            <consortium name="Ensembl"/>
        </authorList>
    </citation>
    <scope>IDENTIFICATION</scope>
</reference>
<proteinExistence type="predicted"/>
<dbReference type="Pfam" id="PF00106">
    <property type="entry name" value="adh_short"/>
    <property type="match status" value="1"/>
</dbReference>
<dbReference type="GO" id="GO:0016491">
    <property type="term" value="F:oxidoreductase activity"/>
    <property type="evidence" value="ECO:0007669"/>
    <property type="project" value="TreeGrafter"/>
</dbReference>
<keyword evidence="2" id="KW-1185">Reference proteome</keyword>
<dbReference type="Proteomes" id="UP000261540">
    <property type="component" value="Unplaced"/>
</dbReference>
<dbReference type="SUPFAM" id="SSF51735">
    <property type="entry name" value="NAD(P)-binding Rossmann-fold domains"/>
    <property type="match status" value="1"/>
</dbReference>
<dbReference type="GeneTree" id="ENSGT00940000166524"/>
<dbReference type="InterPro" id="IPR002347">
    <property type="entry name" value="SDR_fam"/>
</dbReference>
<dbReference type="Gene3D" id="3.40.50.720">
    <property type="entry name" value="NAD(P)-binding Rossmann-like Domain"/>
    <property type="match status" value="1"/>
</dbReference>
<sequence>MAASKAQSFLITGANRGLGLEMVKQLVESRASTCRLFAACRDPDAPKSQALQDLAKKYPKVITVIQLDTTDPRSMKEAAMKVGAKLEGGGLNVLVNNAGVLPRGDLLHTSEQEFQMSMDTNLMGPVRVTKVGIRAELAEINQVFFTDEVVKPVLPWTDSLKTINKPNMKMH</sequence>
<dbReference type="InterPro" id="IPR051468">
    <property type="entry name" value="Fungal_SecMetab_SDRs"/>
</dbReference>
<dbReference type="InterPro" id="IPR036291">
    <property type="entry name" value="NAD(P)-bd_dom_sf"/>
</dbReference>
<dbReference type="PRINTS" id="PR00081">
    <property type="entry name" value="GDHRDH"/>
</dbReference>
<dbReference type="Ensembl" id="ENSPKIT00000014327.1">
    <property type="protein sequence ID" value="ENSPKIP00000033437.1"/>
    <property type="gene ID" value="ENSPKIG00000013153.1"/>
</dbReference>
<dbReference type="GO" id="GO:0005737">
    <property type="term" value="C:cytoplasm"/>
    <property type="evidence" value="ECO:0007669"/>
    <property type="project" value="TreeGrafter"/>
</dbReference>
<dbReference type="PANTHER" id="PTHR43544:SF33">
    <property type="entry name" value="C-FACTOR"/>
    <property type="match status" value="1"/>
</dbReference>
<evidence type="ECO:0000313" key="1">
    <source>
        <dbReference type="Ensembl" id="ENSPKIP00000033437.1"/>
    </source>
</evidence>
<name>A0A3B3SRV4_9TELE</name>
<protein>
    <submittedName>
        <fullName evidence="1">Zgc:92161</fullName>
    </submittedName>
</protein>
<accession>A0A3B3SRV4</accession>
<dbReference type="AlphaFoldDB" id="A0A3B3SRV4"/>
<reference evidence="1" key="2">
    <citation type="submission" date="2025-09" db="UniProtKB">
        <authorList>
            <consortium name="Ensembl"/>
        </authorList>
    </citation>
    <scope>IDENTIFICATION</scope>
</reference>
<organism evidence="1 2">
    <name type="scientific">Paramormyrops kingsleyae</name>
    <dbReference type="NCBI Taxonomy" id="1676925"/>
    <lineage>
        <taxon>Eukaryota</taxon>
        <taxon>Metazoa</taxon>
        <taxon>Chordata</taxon>
        <taxon>Craniata</taxon>
        <taxon>Vertebrata</taxon>
        <taxon>Euteleostomi</taxon>
        <taxon>Actinopterygii</taxon>
        <taxon>Neopterygii</taxon>
        <taxon>Teleostei</taxon>
        <taxon>Osteoglossocephala</taxon>
        <taxon>Osteoglossomorpha</taxon>
        <taxon>Osteoglossiformes</taxon>
        <taxon>Mormyridae</taxon>
        <taxon>Paramormyrops</taxon>
    </lineage>
</organism>
<evidence type="ECO:0000313" key="2">
    <source>
        <dbReference type="Proteomes" id="UP000261540"/>
    </source>
</evidence>